<evidence type="ECO:0000313" key="3">
    <source>
        <dbReference type="Proteomes" id="UP000070319"/>
    </source>
</evidence>
<keyword evidence="1" id="KW-0812">Transmembrane</keyword>
<dbReference type="Proteomes" id="UP000070319">
    <property type="component" value="Unassembled WGS sequence"/>
</dbReference>
<dbReference type="AlphaFoldDB" id="A0A139L303"/>
<proteinExistence type="predicted"/>
<organism evidence="2">
    <name type="scientific">Bacteroides intestinalis</name>
    <dbReference type="NCBI Taxonomy" id="329854"/>
    <lineage>
        <taxon>Bacteria</taxon>
        <taxon>Pseudomonadati</taxon>
        <taxon>Bacteroidota</taxon>
        <taxon>Bacteroidia</taxon>
        <taxon>Bacteroidales</taxon>
        <taxon>Bacteroidaceae</taxon>
        <taxon>Bacteroides</taxon>
    </lineage>
</organism>
<evidence type="ECO:0000313" key="2">
    <source>
        <dbReference type="EMBL" id="KXT45811.1"/>
    </source>
</evidence>
<keyword evidence="1" id="KW-0472">Membrane</keyword>
<evidence type="ECO:0000256" key="1">
    <source>
        <dbReference type="SAM" id="Phobius"/>
    </source>
</evidence>
<reference evidence="2 3" key="1">
    <citation type="submission" date="2016-02" db="EMBL/GenBank/DDBJ databases">
        <authorList>
            <person name="Wen L."/>
            <person name="He K."/>
            <person name="Yang H."/>
        </authorList>
    </citation>
    <scope>NUCLEOTIDE SEQUENCE [LARGE SCALE GENOMIC DNA]</scope>
    <source>
        <strain evidence="2 3">KLE1704</strain>
    </source>
</reference>
<sequence>MIYTNYQGYIDKIFLLVEVFERLSSYFHLFLSIYRFLLFYCIFARCIIYKGRSGDMFILLYSLIISELPYVL</sequence>
<comment type="caution">
    <text evidence="2">The sequence shown here is derived from an EMBL/GenBank/DDBJ whole genome shotgun (WGS) entry which is preliminary data.</text>
</comment>
<accession>A0A139L303</accession>
<protein>
    <submittedName>
        <fullName evidence="2">Uncharacterized protein</fullName>
    </submittedName>
</protein>
<dbReference type="PATRIC" id="fig|329854.7.peg.3533"/>
<keyword evidence="1" id="KW-1133">Transmembrane helix</keyword>
<name>A0A139L303_9BACE</name>
<feature type="transmembrane region" description="Helical" evidence="1">
    <location>
        <begin position="26"/>
        <end position="48"/>
    </location>
</feature>
<dbReference type="EMBL" id="LTDF01000135">
    <property type="protein sequence ID" value="KXT45811.1"/>
    <property type="molecule type" value="Genomic_DNA"/>
</dbReference>
<gene>
    <name evidence="2" type="ORF">HMPREF2531_03467</name>
</gene>